<evidence type="ECO:0000256" key="4">
    <source>
        <dbReference type="ARBA" id="ARBA00023180"/>
    </source>
</evidence>
<accession>A0A6I9PJB9</accession>
<dbReference type="SUPFAM" id="SSF82153">
    <property type="entry name" value="FAS1 domain"/>
    <property type="match status" value="1"/>
</dbReference>
<dbReference type="PANTHER" id="PTHR24038">
    <property type="entry name" value="STABILIN"/>
    <property type="match status" value="1"/>
</dbReference>
<dbReference type="PANTHER" id="PTHR24038:SF8">
    <property type="entry name" value="STABILIN-1"/>
    <property type="match status" value="1"/>
</dbReference>
<feature type="non-terminal residue" evidence="6">
    <location>
        <position position="1"/>
    </location>
</feature>
<keyword evidence="5" id="KW-1185">Reference proteome</keyword>
<evidence type="ECO:0000313" key="6">
    <source>
        <dbReference type="RefSeq" id="XP_010791109.1"/>
    </source>
</evidence>
<protein>
    <submittedName>
        <fullName evidence="6">Stabilin-1-like</fullName>
    </submittedName>
</protein>
<dbReference type="KEGG" id="ncc:104964087"/>
<dbReference type="GO" id="GO:0016020">
    <property type="term" value="C:membrane"/>
    <property type="evidence" value="ECO:0007669"/>
    <property type="project" value="UniProtKB-SubCell"/>
</dbReference>
<dbReference type="OrthoDB" id="286301at2759"/>
<reference evidence="6" key="1">
    <citation type="submission" date="2025-08" db="UniProtKB">
        <authorList>
            <consortium name="RefSeq"/>
        </authorList>
    </citation>
    <scope>IDENTIFICATION</scope>
    <source>
        <tissue evidence="6">Muscle</tissue>
    </source>
</reference>
<evidence type="ECO:0000256" key="1">
    <source>
        <dbReference type="ARBA" id="ARBA00004370"/>
    </source>
</evidence>
<keyword evidence="4" id="KW-0325">Glycoprotein</keyword>
<evidence type="ECO:0000313" key="5">
    <source>
        <dbReference type="Proteomes" id="UP000504611"/>
    </source>
</evidence>
<proteinExistence type="predicted"/>
<gene>
    <name evidence="6" type="primary">LOC104964087</name>
</gene>
<evidence type="ECO:0000256" key="2">
    <source>
        <dbReference type="ARBA" id="ARBA00023136"/>
    </source>
</evidence>
<dbReference type="Proteomes" id="UP000504611">
    <property type="component" value="Unplaced"/>
</dbReference>
<comment type="subcellular location">
    <subcellularLocation>
        <location evidence="1">Membrane</location>
    </subcellularLocation>
</comment>
<dbReference type="RefSeq" id="XP_010791109.1">
    <property type="nucleotide sequence ID" value="XM_010792807.1"/>
</dbReference>
<dbReference type="GeneID" id="104964087"/>
<name>A0A6I9PJB9_9TELE</name>
<dbReference type="AlphaFoldDB" id="A0A6I9PJB9"/>
<feature type="non-terminal residue" evidence="6">
    <location>
        <position position="152"/>
    </location>
</feature>
<sequence length="152" mass="17199">VMGVAQPDLFSAFRTMHGSTIKYNCDKTLVGAVWINGNAARVVERYLNFKEGLAYGIDQLLEPPGLGALCDSLNNRTTFGRCGRCLFPPACPFNYPDTGKRERCTTMRISRLRSQPWFTLDDPFSRMGCKRVCQVSSWVPKCCKNHYSRDCQ</sequence>
<organism evidence="5 6">
    <name type="scientific">Notothenia coriiceps</name>
    <name type="common">black rockcod</name>
    <dbReference type="NCBI Taxonomy" id="8208"/>
    <lineage>
        <taxon>Eukaryota</taxon>
        <taxon>Metazoa</taxon>
        <taxon>Chordata</taxon>
        <taxon>Craniata</taxon>
        <taxon>Vertebrata</taxon>
        <taxon>Euteleostomi</taxon>
        <taxon>Actinopterygii</taxon>
        <taxon>Neopterygii</taxon>
        <taxon>Teleostei</taxon>
        <taxon>Neoteleostei</taxon>
        <taxon>Acanthomorphata</taxon>
        <taxon>Eupercaria</taxon>
        <taxon>Perciformes</taxon>
        <taxon>Notothenioidei</taxon>
        <taxon>Nototheniidae</taxon>
        <taxon>Notothenia</taxon>
    </lineage>
</organism>
<evidence type="ECO:0000256" key="3">
    <source>
        <dbReference type="ARBA" id="ARBA00023157"/>
    </source>
</evidence>
<keyword evidence="3" id="KW-1015">Disulfide bond</keyword>
<dbReference type="InterPro" id="IPR036378">
    <property type="entry name" value="FAS1_dom_sf"/>
</dbReference>
<keyword evidence="2" id="KW-0472">Membrane</keyword>